<feature type="domain" description="GRAM" evidence="2">
    <location>
        <begin position="58"/>
        <end position="146"/>
    </location>
</feature>
<sequence>MNVALEEQRPEILCPAAPRTPMAPPPISRPLPLFALSFLILLYCDNVEMAFDGVNIPEFKGSKKGRLFLTTHRVIFTSDSSKDNLQSFSMPFYTMKDIELEQPIFGANYIKGKINAEQGGKWHGSVKTKMWFTAGGAIEFGQAMLRAGQLASRNRMAAQPPPYIPPQGPIYQAPPPAYSPPMGTQYGWVPYQTFPTAPPQDYVYMQESPPPYPGIDPYPPQPMNGQYPPPSANGHESAADAKAREAAGGAFYNPSAPHNVYVPAQPSAPPPAYSELDKKNQ</sequence>
<feature type="compositionally biased region" description="Pro residues" evidence="1">
    <location>
        <begin position="214"/>
        <end position="231"/>
    </location>
</feature>
<dbReference type="Pfam" id="PF02893">
    <property type="entry name" value="GRAM"/>
    <property type="match status" value="1"/>
</dbReference>
<evidence type="ECO:0000259" key="2">
    <source>
        <dbReference type="Pfam" id="PF02893"/>
    </source>
</evidence>
<protein>
    <recommendedName>
        <fullName evidence="2">GRAM domain-containing protein</fullName>
    </recommendedName>
</protein>
<evidence type="ECO:0000313" key="3">
    <source>
        <dbReference type="EMBL" id="KAK3089283.1"/>
    </source>
</evidence>
<feature type="region of interest" description="Disordered" evidence="1">
    <location>
        <begin position="214"/>
        <end position="281"/>
    </location>
</feature>
<dbReference type="SUPFAM" id="SSF50729">
    <property type="entry name" value="PH domain-like"/>
    <property type="match status" value="1"/>
</dbReference>
<dbReference type="InterPro" id="IPR044852">
    <property type="entry name" value="WBP2-like"/>
</dbReference>
<dbReference type="CDD" id="cd13214">
    <property type="entry name" value="PH-GRAM_WBP2"/>
    <property type="match status" value="1"/>
</dbReference>
<dbReference type="AlphaFoldDB" id="A0AA88XPD2"/>
<dbReference type="PANTHER" id="PTHR31606">
    <property type="entry name" value="WW DOMAIN BINDING PROTEIN 2, ISOFORM E"/>
    <property type="match status" value="1"/>
</dbReference>
<dbReference type="PANTHER" id="PTHR31606:SF1">
    <property type="entry name" value="WW DOMAIN BINDING PROTEIN 2, ISOFORM E"/>
    <property type="match status" value="1"/>
</dbReference>
<name>A0AA88XPD2_PINIB</name>
<keyword evidence="4" id="KW-1185">Reference proteome</keyword>
<evidence type="ECO:0000256" key="1">
    <source>
        <dbReference type="SAM" id="MobiDB-lite"/>
    </source>
</evidence>
<evidence type="ECO:0000313" key="4">
    <source>
        <dbReference type="Proteomes" id="UP001186944"/>
    </source>
</evidence>
<proteinExistence type="predicted"/>
<dbReference type="GO" id="GO:0005634">
    <property type="term" value="C:nucleus"/>
    <property type="evidence" value="ECO:0007669"/>
    <property type="project" value="TreeGrafter"/>
</dbReference>
<reference evidence="3" key="1">
    <citation type="submission" date="2019-08" db="EMBL/GenBank/DDBJ databases">
        <title>The improved chromosome-level genome for the pearl oyster Pinctada fucata martensii using PacBio sequencing and Hi-C.</title>
        <authorList>
            <person name="Zheng Z."/>
        </authorList>
    </citation>
    <scope>NUCLEOTIDE SEQUENCE</scope>
    <source>
        <strain evidence="3">ZZ-2019</strain>
        <tissue evidence="3">Adductor muscle</tissue>
    </source>
</reference>
<gene>
    <name evidence="3" type="ORF">FSP39_002343</name>
</gene>
<dbReference type="GO" id="GO:0031490">
    <property type="term" value="F:chromatin DNA binding"/>
    <property type="evidence" value="ECO:0007669"/>
    <property type="project" value="TreeGrafter"/>
</dbReference>
<comment type="caution">
    <text evidence="3">The sequence shown here is derived from an EMBL/GenBank/DDBJ whole genome shotgun (WGS) entry which is preliminary data.</text>
</comment>
<dbReference type="Proteomes" id="UP001186944">
    <property type="component" value="Unassembled WGS sequence"/>
</dbReference>
<accession>A0AA88XPD2</accession>
<dbReference type="GO" id="GO:0003713">
    <property type="term" value="F:transcription coactivator activity"/>
    <property type="evidence" value="ECO:0007669"/>
    <property type="project" value="InterPro"/>
</dbReference>
<organism evidence="3 4">
    <name type="scientific">Pinctada imbricata</name>
    <name type="common">Atlantic pearl-oyster</name>
    <name type="synonym">Pinctada martensii</name>
    <dbReference type="NCBI Taxonomy" id="66713"/>
    <lineage>
        <taxon>Eukaryota</taxon>
        <taxon>Metazoa</taxon>
        <taxon>Spiralia</taxon>
        <taxon>Lophotrochozoa</taxon>
        <taxon>Mollusca</taxon>
        <taxon>Bivalvia</taxon>
        <taxon>Autobranchia</taxon>
        <taxon>Pteriomorphia</taxon>
        <taxon>Pterioida</taxon>
        <taxon>Pterioidea</taxon>
        <taxon>Pteriidae</taxon>
        <taxon>Pinctada</taxon>
    </lineage>
</organism>
<dbReference type="EMBL" id="VSWD01000010">
    <property type="protein sequence ID" value="KAK3089283.1"/>
    <property type="molecule type" value="Genomic_DNA"/>
</dbReference>
<dbReference type="InterPro" id="IPR004182">
    <property type="entry name" value="GRAM"/>
</dbReference>